<evidence type="ECO:0000256" key="4">
    <source>
        <dbReference type="ARBA" id="ARBA00022676"/>
    </source>
</evidence>
<proteinExistence type="inferred from homology"/>
<evidence type="ECO:0000256" key="2">
    <source>
        <dbReference type="ARBA" id="ARBA00009995"/>
    </source>
</evidence>
<dbReference type="Pfam" id="PF03134">
    <property type="entry name" value="TB2_DP1_HVA22"/>
    <property type="match status" value="1"/>
</dbReference>
<feature type="domain" description="U1-type" evidence="11">
    <location>
        <begin position="793"/>
        <end position="827"/>
    </location>
</feature>
<name>A0AAD6QCI6_9ROSI</name>
<dbReference type="SMART" id="SM00355">
    <property type="entry name" value="ZnF_C2H2"/>
    <property type="match status" value="3"/>
</dbReference>
<dbReference type="CDD" id="cd03784">
    <property type="entry name" value="GT1_Gtf-like"/>
    <property type="match status" value="1"/>
</dbReference>
<dbReference type="Pfam" id="PF00201">
    <property type="entry name" value="UDPGT"/>
    <property type="match status" value="1"/>
</dbReference>
<evidence type="ECO:0000256" key="1">
    <source>
        <dbReference type="ARBA" id="ARBA00004935"/>
    </source>
</evidence>
<dbReference type="PANTHER" id="PTHR48045:SF34">
    <property type="entry name" value="ISOFLAVONE 7-O-GLUCOSYLTRANSFERASE 1-LIKE"/>
    <property type="match status" value="1"/>
</dbReference>
<comment type="pathway">
    <text evidence="1">Pigment biosynthesis; anthocyanin biosynthesis.</text>
</comment>
<comment type="similarity">
    <text evidence="2">Belongs to the UDP-glycosyltransferase family.</text>
</comment>
<keyword evidence="4" id="KW-0328">Glycosyltransferase</keyword>
<dbReference type="InterPro" id="IPR035595">
    <property type="entry name" value="UDP_glycos_trans_CS"/>
</dbReference>
<dbReference type="GO" id="GO:0003676">
    <property type="term" value="F:nucleic acid binding"/>
    <property type="evidence" value="ECO:0007669"/>
    <property type="project" value="InterPro"/>
</dbReference>
<evidence type="ECO:0000256" key="7">
    <source>
        <dbReference type="SAM" id="MobiDB-lite"/>
    </source>
</evidence>
<comment type="caution">
    <text evidence="12">The sequence shown here is derived from an EMBL/GenBank/DDBJ whole genome shotgun (WGS) entry which is preliminary data.</text>
</comment>
<gene>
    <name evidence="12" type="ORF">NC653_023148</name>
</gene>
<dbReference type="SUPFAM" id="SSF53756">
    <property type="entry name" value="UDP-Glycosyltransferase/glycogen phosphorylase"/>
    <property type="match status" value="1"/>
</dbReference>
<dbReference type="InterPro" id="IPR013087">
    <property type="entry name" value="Znf_C2H2_type"/>
</dbReference>
<dbReference type="InterPro" id="IPR002213">
    <property type="entry name" value="UDP_glucos_trans"/>
</dbReference>
<feature type="domain" description="U1-type" evidence="11">
    <location>
        <begin position="855"/>
        <end position="889"/>
    </location>
</feature>
<dbReference type="PANTHER" id="PTHR48045">
    <property type="entry name" value="UDP-GLYCOSYLTRANSFERASE 72B1"/>
    <property type="match status" value="1"/>
</dbReference>
<keyword evidence="13" id="KW-1185">Reference proteome</keyword>
<keyword evidence="8" id="KW-1133">Transmembrane helix</keyword>
<dbReference type="PROSITE" id="PS00375">
    <property type="entry name" value="UDPGT"/>
    <property type="match status" value="1"/>
</dbReference>
<dbReference type="InterPro" id="IPR003604">
    <property type="entry name" value="Matrin/U1-like-C_Znf_C2H2"/>
</dbReference>
<feature type="transmembrane region" description="Helical" evidence="8">
    <location>
        <begin position="540"/>
        <end position="561"/>
    </location>
</feature>
<feature type="region of interest" description="Disordered" evidence="7">
    <location>
        <begin position="897"/>
        <end position="931"/>
    </location>
</feature>
<feature type="compositionally biased region" description="Polar residues" evidence="7">
    <location>
        <begin position="897"/>
        <end position="907"/>
    </location>
</feature>
<reference evidence="12" key="1">
    <citation type="journal article" date="2023" name="Mol. Ecol. Resour.">
        <title>Chromosome-level genome assembly of a triploid poplar Populus alba 'Berolinensis'.</title>
        <authorList>
            <person name="Chen S."/>
            <person name="Yu Y."/>
            <person name="Wang X."/>
            <person name="Wang S."/>
            <person name="Zhang T."/>
            <person name="Zhou Y."/>
            <person name="He R."/>
            <person name="Meng N."/>
            <person name="Wang Y."/>
            <person name="Liu W."/>
            <person name="Liu Z."/>
            <person name="Liu J."/>
            <person name="Guo Q."/>
            <person name="Huang H."/>
            <person name="Sederoff R.R."/>
            <person name="Wang G."/>
            <person name="Qu G."/>
            <person name="Chen S."/>
        </authorList>
    </citation>
    <scope>NUCLEOTIDE SEQUENCE</scope>
    <source>
        <strain evidence="12">SC-2020</strain>
    </source>
</reference>
<protein>
    <recommendedName>
        <fullName evidence="3">anthocyanidin 3-O-glucosyltransferase</fullName>
        <ecNumber evidence="3">2.4.1.115</ecNumber>
    </recommendedName>
</protein>
<evidence type="ECO:0000256" key="6">
    <source>
        <dbReference type="ARBA" id="ARBA00047606"/>
    </source>
</evidence>
<evidence type="ECO:0000313" key="12">
    <source>
        <dbReference type="EMBL" id="KAJ6985073.1"/>
    </source>
</evidence>
<keyword evidence="9" id="KW-0732">Signal</keyword>
<dbReference type="FunFam" id="3.40.50.2000:FF:000129">
    <property type="entry name" value="Glycosyltransferase"/>
    <property type="match status" value="1"/>
</dbReference>
<feature type="signal peptide" evidence="9">
    <location>
        <begin position="1"/>
        <end position="27"/>
    </location>
</feature>
<sequence length="993" mass="110494">MHVAVFAFPFGCHALSLINLVQKLARAAQETQFSFLNTEESNNSIFLASRTNLPDNIKTYNVADGVPLNHVFSGDPIERVELFIKETPKNFKMALDMAVAETGQKISCLIADAFLSFSGSVAEDLSIPWIPVWIPVPHSLSTHIYTDMIRQHYANSLSYGCSNSCRDGNDVELEEKTLEIPGLSELHIADLPVEVLPRDAQETPFSCLLGQIGNMVLKVDTLVVNFYQELYPKSLLNDLKSKFSNLLNVGFISLSMPPPSLPPSTEDTTGCLSWLDSQKSKTVAYISFGTVANIPQSEIEELAEALEASRIPFLWSLRDNIKDCLPNGFLERTVMHGKVVPWAPQTQVLAHSSTGVFMTHCGANSVYESIANGVPMICRPFFADNKLNARLVVDVWRIGERIDGGVFTKTGVAKSLDLILQHEQGRRVRSRVLAVKELVLKASAPGGHATQAFKTLVEMITLRPAFMMGFVGLLKLAVKCLDILAWPVFGLGYPLCASILAIETNSNSDTQKLITYWVSISVVLLFEHTFQLQWLAFWPYIKLMIVGCLVLPYFHGSLYVYKHLVLPCLSIGPRIITCQFNKLKLFFKKDDFLVEVKRYMKENGSDALEDLIASTYVFLIIAALPKTVSFFQKKSAKPNVAMNEIRAVAAEDWPKSEQPKLPVRYKDGNAVKITEKIEVASTKQLKLEQPKLPVRLEDSTAVEVTEKKEVKEVASTEQLKFEQPKLPVLFKDSNAAEITEKREVTSTKQVRQVESNISQTENSTFPPLEFINTVTTTEGGRDLCEILPPEKVLNVWTCAICQLTVQSETVLNSHLQGNRHKAACERLKVENQIPKSEVPPVSEGKKFNVTTATTGIDVTCVVCQLTLTNQIDLSSHLQGKRHKKACELLNSKIQASNSNVSPSSVGKNANFPESKPEKCTVNNSTPPENRVHEEKKLENLMKSRFVEIRDSKWWCTICNISCTGEGNMRSHLNAKKHLARMRALDGPGSGVHA</sequence>
<dbReference type="GO" id="GO:0047213">
    <property type="term" value="F:anthocyanidin 3-O-glucosyltransferase activity"/>
    <property type="evidence" value="ECO:0007669"/>
    <property type="project" value="UniProtKB-EC"/>
</dbReference>
<dbReference type="SUPFAM" id="SSF57667">
    <property type="entry name" value="beta-beta-alpha zinc fingers"/>
    <property type="match status" value="3"/>
</dbReference>
<feature type="domain" description="C2H2-type" evidence="10">
    <location>
        <begin position="796"/>
        <end position="820"/>
    </location>
</feature>
<dbReference type="GO" id="GO:0008270">
    <property type="term" value="F:zinc ion binding"/>
    <property type="evidence" value="ECO:0007669"/>
    <property type="project" value="InterPro"/>
</dbReference>
<keyword evidence="8" id="KW-0472">Membrane</keyword>
<keyword evidence="8" id="KW-0812">Transmembrane</keyword>
<comment type="catalytic activity">
    <reaction evidence="6">
        <text>an anthocyanidin + UDP-alpha-D-glucose + H(+) = an anthocyanidin 3-O-beta-D-glucoside + UDP</text>
        <dbReference type="Rhea" id="RHEA:20093"/>
        <dbReference type="ChEBI" id="CHEBI:15378"/>
        <dbReference type="ChEBI" id="CHEBI:16307"/>
        <dbReference type="ChEBI" id="CHEBI:58223"/>
        <dbReference type="ChEBI" id="CHEBI:58885"/>
        <dbReference type="ChEBI" id="CHEBI:143576"/>
        <dbReference type="EC" id="2.4.1.115"/>
    </reaction>
</comment>
<dbReference type="EC" id="2.4.1.115" evidence="3"/>
<accession>A0AAD6QCI6</accession>
<evidence type="ECO:0000256" key="5">
    <source>
        <dbReference type="ARBA" id="ARBA00022679"/>
    </source>
</evidence>
<dbReference type="EMBL" id="JAQIZT010000009">
    <property type="protein sequence ID" value="KAJ6985073.1"/>
    <property type="molecule type" value="Genomic_DNA"/>
</dbReference>
<dbReference type="InterPro" id="IPR036236">
    <property type="entry name" value="Znf_C2H2_sf"/>
</dbReference>
<dbReference type="Pfam" id="PF12874">
    <property type="entry name" value="zf-met"/>
    <property type="match status" value="3"/>
</dbReference>
<evidence type="ECO:0000313" key="13">
    <source>
        <dbReference type="Proteomes" id="UP001164929"/>
    </source>
</evidence>
<feature type="domain" description="C2H2-type" evidence="10">
    <location>
        <begin position="858"/>
        <end position="882"/>
    </location>
</feature>
<feature type="transmembrane region" description="Helical" evidence="8">
    <location>
        <begin position="483"/>
        <end position="502"/>
    </location>
</feature>
<feature type="domain" description="U1-type" evidence="11">
    <location>
        <begin position="950"/>
        <end position="984"/>
    </location>
</feature>
<organism evidence="12 13">
    <name type="scientific">Populus alba x Populus x berolinensis</name>
    <dbReference type="NCBI Taxonomy" id="444605"/>
    <lineage>
        <taxon>Eukaryota</taxon>
        <taxon>Viridiplantae</taxon>
        <taxon>Streptophyta</taxon>
        <taxon>Embryophyta</taxon>
        <taxon>Tracheophyta</taxon>
        <taxon>Spermatophyta</taxon>
        <taxon>Magnoliopsida</taxon>
        <taxon>eudicotyledons</taxon>
        <taxon>Gunneridae</taxon>
        <taxon>Pentapetalae</taxon>
        <taxon>rosids</taxon>
        <taxon>fabids</taxon>
        <taxon>Malpighiales</taxon>
        <taxon>Salicaceae</taxon>
        <taxon>Saliceae</taxon>
        <taxon>Populus</taxon>
    </lineage>
</organism>
<feature type="domain" description="C2H2-type" evidence="10">
    <location>
        <begin position="953"/>
        <end position="977"/>
    </location>
</feature>
<dbReference type="Proteomes" id="UP001164929">
    <property type="component" value="Chromosome 9"/>
</dbReference>
<evidence type="ECO:0000259" key="11">
    <source>
        <dbReference type="SMART" id="SM00451"/>
    </source>
</evidence>
<dbReference type="InterPro" id="IPR004345">
    <property type="entry name" value="TB2_DP1_HVA22"/>
</dbReference>
<dbReference type="FunFam" id="3.40.50.2000:FF:000091">
    <property type="entry name" value="Glycosyltransferase"/>
    <property type="match status" value="1"/>
</dbReference>
<evidence type="ECO:0000256" key="3">
    <source>
        <dbReference type="ARBA" id="ARBA00012585"/>
    </source>
</evidence>
<dbReference type="AlphaFoldDB" id="A0AAD6QCI6"/>
<keyword evidence="5" id="KW-0808">Transferase</keyword>
<evidence type="ECO:0000256" key="8">
    <source>
        <dbReference type="SAM" id="Phobius"/>
    </source>
</evidence>
<dbReference type="Gene3D" id="3.40.50.2000">
    <property type="entry name" value="Glycogen Phosphorylase B"/>
    <property type="match status" value="2"/>
</dbReference>
<dbReference type="SMART" id="SM00451">
    <property type="entry name" value="ZnF_U1"/>
    <property type="match status" value="3"/>
</dbReference>
<feature type="chain" id="PRO_5042260444" description="anthocyanidin 3-O-glucosyltransferase" evidence="9">
    <location>
        <begin position="28"/>
        <end position="993"/>
    </location>
</feature>
<dbReference type="Gene3D" id="3.30.160.60">
    <property type="entry name" value="Classic Zinc Finger"/>
    <property type="match status" value="3"/>
</dbReference>
<evidence type="ECO:0000259" key="10">
    <source>
        <dbReference type="SMART" id="SM00355"/>
    </source>
</evidence>
<evidence type="ECO:0000256" key="9">
    <source>
        <dbReference type="SAM" id="SignalP"/>
    </source>
</evidence>